<dbReference type="Proteomes" id="UP000242791">
    <property type="component" value="Unassembled WGS sequence"/>
</dbReference>
<feature type="compositionally biased region" description="Basic and acidic residues" evidence="1">
    <location>
        <begin position="135"/>
        <end position="149"/>
    </location>
</feature>
<dbReference type="AlphaFoldDB" id="A0A1J9Q0M9"/>
<evidence type="ECO:0000313" key="2">
    <source>
        <dbReference type="EMBL" id="OJD22072.1"/>
    </source>
</evidence>
<dbReference type="EMBL" id="LGTZ01001181">
    <property type="protein sequence ID" value="OJD22072.1"/>
    <property type="molecule type" value="Genomic_DNA"/>
</dbReference>
<proteinExistence type="predicted"/>
<dbReference type="VEuPathDB" id="FungiDB:ACJ73_06584"/>
<sequence length="158" mass="17545">MTWNLSVKIEKHHSSEVTLSPQSGPRPTGPPQPVPEPEPKTVTEASAALVVARRMLNHHRRSPISSALLDNISEDGSLKETHARVGDSSASHLEPATSGPISCYISEDDIAKAHPDQLKQYKERLDVGPARRAFQARERARSPFPEPRRSSHRKKPRQ</sequence>
<feature type="non-terminal residue" evidence="2">
    <location>
        <position position="158"/>
    </location>
</feature>
<evidence type="ECO:0000256" key="1">
    <source>
        <dbReference type="SAM" id="MobiDB-lite"/>
    </source>
</evidence>
<comment type="caution">
    <text evidence="2">The sequence shown here is derived from an EMBL/GenBank/DDBJ whole genome shotgun (WGS) entry which is preliminary data.</text>
</comment>
<protein>
    <submittedName>
        <fullName evidence="2">Uncharacterized protein</fullName>
    </submittedName>
</protein>
<feature type="region of interest" description="Disordered" evidence="1">
    <location>
        <begin position="123"/>
        <end position="158"/>
    </location>
</feature>
<gene>
    <name evidence="2" type="ORF">ACJ73_06584</name>
</gene>
<evidence type="ECO:0000313" key="3">
    <source>
        <dbReference type="Proteomes" id="UP000242791"/>
    </source>
</evidence>
<feature type="compositionally biased region" description="Pro residues" evidence="1">
    <location>
        <begin position="27"/>
        <end position="36"/>
    </location>
</feature>
<reference evidence="2 3" key="1">
    <citation type="submission" date="2015-08" db="EMBL/GenBank/DDBJ databases">
        <title>Emmonsia species relationships and genome sequence.</title>
        <authorList>
            <person name="Cuomo C.A."/>
            <person name="Schwartz I.S."/>
            <person name="Kenyon C."/>
            <person name="De Hoog G.S."/>
            <person name="Govender N.P."/>
            <person name="Botha A."/>
            <person name="Moreno L."/>
            <person name="De Vries M."/>
            <person name="Munoz J.F."/>
            <person name="Stielow J.B."/>
        </authorList>
    </citation>
    <scope>NUCLEOTIDE SEQUENCE [LARGE SCALE GENOMIC DNA]</scope>
    <source>
        <strain evidence="2 3">EI222</strain>
    </source>
</reference>
<name>A0A1J9Q0M9_9EURO</name>
<dbReference type="OrthoDB" id="4186102at2759"/>
<accession>A0A1J9Q0M9</accession>
<keyword evidence="3" id="KW-1185">Reference proteome</keyword>
<feature type="region of interest" description="Disordered" evidence="1">
    <location>
        <begin position="1"/>
        <end position="42"/>
    </location>
</feature>
<organism evidence="2 3">
    <name type="scientific">Blastomyces percursus</name>
    <dbReference type="NCBI Taxonomy" id="1658174"/>
    <lineage>
        <taxon>Eukaryota</taxon>
        <taxon>Fungi</taxon>
        <taxon>Dikarya</taxon>
        <taxon>Ascomycota</taxon>
        <taxon>Pezizomycotina</taxon>
        <taxon>Eurotiomycetes</taxon>
        <taxon>Eurotiomycetidae</taxon>
        <taxon>Onygenales</taxon>
        <taxon>Ajellomycetaceae</taxon>
        <taxon>Blastomyces</taxon>
    </lineage>
</organism>